<protein>
    <submittedName>
        <fullName evidence="1">Uncharacterized protein</fullName>
    </submittedName>
</protein>
<accession>A0A7C9LLJ4</accession>
<dbReference type="EMBL" id="WQLB01000015">
    <property type="protein sequence ID" value="MVN87538.1"/>
    <property type="molecule type" value="Genomic_DNA"/>
</dbReference>
<evidence type="ECO:0000313" key="2">
    <source>
        <dbReference type="Proteomes" id="UP000483286"/>
    </source>
</evidence>
<gene>
    <name evidence="1" type="ORF">GO986_12255</name>
</gene>
<comment type="caution">
    <text evidence="1">The sequence shown here is derived from an EMBL/GenBank/DDBJ whole genome shotgun (WGS) entry which is preliminary data.</text>
</comment>
<keyword evidence="2" id="KW-1185">Reference proteome</keyword>
<dbReference type="AlphaFoldDB" id="A0A7C9LLJ4"/>
<proteinExistence type="predicted"/>
<sequence>MAFRLTQHGALGLRHWAEQPGVHCLVSKEQVRSTRTGDVVVLGDQALQCLSFTEGWAVLG</sequence>
<reference evidence="1 2" key="1">
    <citation type="submission" date="2019-12" db="EMBL/GenBank/DDBJ databases">
        <title>Deinococcus sp. HMF7620 Genome sequencing and assembly.</title>
        <authorList>
            <person name="Kang H."/>
            <person name="Kim H."/>
            <person name="Joh K."/>
        </authorList>
    </citation>
    <scope>NUCLEOTIDE SEQUENCE [LARGE SCALE GENOMIC DNA]</scope>
    <source>
        <strain evidence="1 2">HMF7620</strain>
    </source>
</reference>
<evidence type="ECO:0000313" key="1">
    <source>
        <dbReference type="EMBL" id="MVN87538.1"/>
    </source>
</evidence>
<name>A0A7C9LLJ4_9DEIO</name>
<organism evidence="1 2">
    <name type="scientific">Deinococcus arboris</name>
    <dbReference type="NCBI Taxonomy" id="2682977"/>
    <lineage>
        <taxon>Bacteria</taxon>
        <taxon>Thermotogati</taxon>
        <taxon>Deinococcota</taxon>
        <taxon>Deinococci</taxon>
        <taxon>Deinococcales</taxon>
        <taxon>Deinococcaceae</taxon>
        <taxon>Deinococcus</taxon>
    </lineage>
</organism>
<dbReference type="Proteomes" id="UP000483286">
    <property type="component" value="Unassembled WGS sequence"/>
</dbReference>
<dbReference type="RefSeq" id="WP_157459593.1">
    <property type="nucleotide sequence ID" value="NZ_WQLB01000015.1"/>
</dbReference>